<comment type="caution">
    <text evidence="7">The sequence shown here is derived from an EMBL/GenBank/DDBJ whole genome shotgun (WGS) entry which is preliminary data.</text>
</comment>
<keyword evidence="8" id="KW-1185">Reference proteome</keyword>
<evidence type="ECO:0000256" key="1">
    <source>
        <dbReference type="ARBA" id="ARBA00011353"/>
    </source>
</evidence>
<feature type="compositionally biased region" description="Basic and acidic residues" evidence="3">
    <location>
        <begin position="1726"/>
        <end position="1744"/>
    </location>
</feature>
<evidence type="ECO:0000259" key="4">
    <source>
        <dbReference type="PROSITE" id="PS50013"/>
    </source>
</evidence>
<proteinExistence type="predicted"/>
<dbReference type="Gene3D" id="4.10.1000.40">
    <property type="match status" value="1"/>
</dbReference>
<dbReference type="SUPFAM" id="SSF54160">
    <property type="entry name" value="Chromo domain-like"/>
    <property type="match status" value="1"/>
</dbReference>
<keyword evidence="2" id="KW-0862">Zinc</keyword>
<keyword evidence="2" id="KW-0479">Metal-binding</keyword>
<feature type="region of interest" description="Disordered" evidence="3">
    <location>
        <begin position="130"/>
        <end position="390"/>
    </location>
</feature>
<dbReference type="InterPro" id="IPR000571">
    <property type="entry name" value="Znf_CCCH"/>
</dbReference>
<dbReference type="PROSITE" id="PS50013">
    <property type="entry name" value="CHROMO_2"/>
    <property type="match status" value="1"/>
</dbReference>
<dbReference type="InterPro" id="IPR001878">
    <property type="entry name" value="Znf_CCHC"/>
</dbReference>
<dbReference type="Proteomes" id="UP001629113">
    <property type="component" value="Unassembled WGS sequence"/>
</dbReference>
<feature type="compositionally biased region" description="Polar residues" evidence="3">
    <location>
        <begin position="319"/>
        <end position="337"/>
    </location>
</feature>
<feature type="region of interest" description="Disordered" evidence="3">
    <location>
        <begin position="823"/>
        <end position="846"/>
    </location>
</feature>
<dbReference type="SMART" id="SM00298">
    <property type="entry name" value="CHROMO"/>
    <property type="match status" value="1"/>
</dbReference>
<feature type="compositionally biased region" description="Basic residues" evidence="3">
    <location>
        <begin position="193"/>
        <end position="203"/>
    </location>
</feature>
<feature type="region of interest" description="Disordered" evidence="3">
    <location>
        <begin position="465"/>
        <end position="498"/>
    </location>
</feature>
<feature type="region of interest" description="Disordered" evidence="3">
    <location>
        <begin position="1708"/>
        <end position="1744"/>
    </location>
</feature>
<feature type="region of interest" description="Disordered" evidence="3">
    <location>
        <begin position="582"/>
        <end position="642"/>
    </location>
</feature>
<feature type="region of interest" description="Disordered" evidence="3">
    <location>
        <begin position="746"/>
        <end position="787"/>
    </location>
</feature>
<dbReference type="SMART" id="SM00356">
    <property type="entry name" value="ZnF_C3H1"/>
    <property type="match status" value="4"/>
</dbReference>
<evidence type="ECO:0000259" key="6">
    <source>
        <dbReference type="PROSITE" id="PS50158"/>
    </source>
</evidence>
<feature type="zinc finger region" description="C3H1-type" evidence="2">
    <location>
        <begin position="1578"/>
        <end position="1605"/>
    </location>
</feature>
<feature type="compositionally biased region" description="Basic residues" evidence="3">
    <location>
        <begin position="1552"/>
        <end position="1561"/>
    </location>
</feature>
<dbReference type="Pfam" id="PF00642">
    <property type="entry name" value="zf-CCCH"/>
    <property type="match status" value="1"/>
</dbReference>
<feature type="zinc finger region" description="C3H1-type" evidence="2">
    <location>
        <begin position="673"/>
        <end position="702"/>
    </location>
</feature>
<feature type="compositionally biased region" description="Polar residues" evidence="3">
    <location>
        <begin position="472"/>
        <end position="484"/>
    </location>
</feature>
<dbReference type="PROSITE" id="PS50103">
    <property type="entry name" value="ZF_C3H1"/>
    <property type="match status" value="2"/>
</dbReference>
<feature type="compositionally biased region" description="Polar residues" evidence="3">
    <location>
        <begin position="1711"/>
        <end position="1725"/>
    </location>
</feature>
<feature type="compositionally biased region" description="Basic residues" evidence="3">
    <location>
        <begin position="136"/>
        <end position="147"/>
    </location>
</feature>
<dbReference type="Pfam" id="PF00385">
    <property type="entry name" value="Chromo"/>
    <property type="match status" value="1"/>
</dbReference>
<evidence type="ECO:0000256" key="3">
    <source>
        <dbReference type="SAM" id="MobiDB-lite"/>
    </source>
</evidence>
<feature type="domain" description="Chromo" evidence="4">
    <location>
        <begin position="53"/>
        <end position="114"/>
    </location>
</feature>
<feature type="compositionally biased region" description="Basic and acidic residues" evidence="3">
    <location>
        <begin position="177"/>
        <end position="192"/>
    </location>
</feature>
<feature type="region of interest" description="Disordered" evidence="3">
    <location>
        <begin position="1546"/>
        <end position="1572"/>
    </location>
</feature>
<dbReference type="InterPro" id="IPR023780">
    <property type="entry name" value="Chromo_domain"/>
</dbReference>
<name>A0ABR4PD70_9HELO</name>
<feature type="compositionally biased region" description="Low complexity" evidence="3">
    <location>
        <begin position="309"/>
        <end position="318"/>
    </location>
</feature>
<comment type="subunit">
    <text evidence="1">Component of the NuA4 histone acetyltransferase complex.</text>
</comment>
<gene>
    <name evidence="7" type="ORF">PVAG01_07721</name>
</gene>
<evidence type="ECO:0000313" key="8">
    <source>
        <dbReference type="Proteomes" id="UP001629113"/>
    </source>
</evidence>
<evidence type="ECO:0000259" key="5">
    <source>
        <dbReference type="PROSITE" id="PS50103"/>
    </source>
</evidence>
<feature type="region of interest" description="Disordered" evidence="3">
    <location>
        <begin position="1"/>
        <end position="49"/>
    </location>
</feature>
<feature type="domain" description="C3H1-type" evidence="5">
    <location>
        <begin position="1578"/>
        <end position="1605"/>
    </location>
</feature>
<reference evidence="7 8" key="1">
    <citation type="submission" date="2024-06" db="EMBL/GenBank/DDBJ databases">
        <title>Complete genome of Phlyctema vagabunda strain 19-DSS-EL-015.</title>
        <authorList>
            <person name="Fiorenzani C."/>
        </authorList>
    </citation>
    <scope>NUCLEOTIDE SEQUENCE [LARGE SCALE GENOMIC DNA]</scope>
    <source>
        <strain evidence="7 8">19-DSS-EL-015</strain>
    </source>
</reference>
<feature type="compositionally biased region" description="Gly residues" evidence="3">
    <location>
        <begin position="368"/>
        <end position="378"/>
    </location>
</feature>
<feature type="compositionally biased region" description="Polar residues" evidence="3">
    <location>
        <begin position="625"/>
        <end position="634"/>
    </location>
</feature>
<dbReference type="PROSITE" id="PS50158">
    <property type="entry name" value="ZF_CCHC"/>
    <property type="match status" value="1"/>
</dbReference>
<feature type="domain" description="CCHC-type" evidence="6">
    <location>
        <begin position="1604"/>
        <end position="1618"/>
    </location>
</feature>
<feature type="compositionally biased region" description="Polar residues" evidence="3">
    <location>
        <begin position="282"/>
        <end position="303"/>
    </location>
</feature>
<sequence>MDQAKASNGVRRGMFRSHEVQHREVEEEPADDNDDDISTDYSVDDDFGPEEEFDVEGILAETYDENGSKLYLVQWEAPRYDILESTWEPEDHIVDKTILDTWRDKKMRMLRSNEKPFDLVDFERRRDRRLKEQAEHHRRKKQKRKRLGLPVSPSESEAEDATSKANDTDSSTEAEEVYDKPHNGHGPEDSNTRAKKAERKTPRKAAAYSSNSENDEQAQARHKRRKLSKDQNEGDSSDDSLIGELTRKPRQKEKRDKQDFKEEGHDRNQIKNTKQPRHVRRLSQSSSDTPLAQSRRNTTSNPANPVRRGSASTGAASSITQKGSTSKPALQQRNSLSGAKHIQAPPKASTSGNVSRVVLPAKTSTSRGGRGAVRGGYGNVFSSRGATGMAKKKTLTDKLIETVKAPDTTKSKSHFVNMKMGWNAQKAGRQISDSAPDISALPGGLIDPSKIFQALRPVDLRKAPPVAKNTEKVQSPETLNSVSSDKPDESVRPSFYIPESRNPVKDNPYYMTCFYWHDRGSCSRQYDNANPCRFQHMYSNDIPVAPRPGSLESRSKTPCRNGPSCILGSHCEYYHPGRHNQQDFVSHPGSLAEDRFKGPISSGNKTLISPLPVQEHASTRRENGYESTSVSQYDSGPTSSTSYQSSRRLCRYHPNCLNSNCTFSHPDISSTVPQREICKFYLVGGAANCYRGDACSFLHPEDTRGSIHTHGIVHRVDWYQPQHIEKEYSPPPASRPSKRVTFADNQSTELVEEPENLSAPDPSTYHNQSENHLPQDDYRPPSIMGHKQLPVLPESPSSHFPIDVPQSEKNPPAIQLQHPQNMASAPAGTIPDRLSEKRGSTSSISSAMGGSLFPAVPSRKLTLDEYKIQQAYQATKGLIKKSTFGSNKKQSVIFKFEGLDLPLHYSWAEALGAVEQLNFSQICMAQDFQYQQTDLSYKILSQGGLLASLESIRDTDVMAEYLKAHSSGLVCAMHDFIVLLYPTRSEEWKFLESEPKTTESSIRYLICQSKEPVVGSRLSKRIRASGLTRKSGNIKKSFYLPVLASAFMKLSFSTMHPNPQVHKHPLFYIMFTKKAVAAAGFIAAWILSKRSDCKIYSSSTYGSWDYFVNAQASSKAVLFYESSVAAVSAMPFISKLIEDRAQKTSFWLIEDYSHGFSRLGLPLKGDAELLRGTTAMQIFPLHGENGGAILLTPSFIVAEPGKVVELILWFQKMTSNSPLGLWKLVCCSNIRKYLLDLAIEKACELKQFRHAHREDDAMDANALKKGLSHEKCSQRFEAHDRFIHLVSHEQSYDAVTRSDDDDLSEALKNWSGIHSRTGADKDSSSITYADSTIDGDDEKSLVSWFSEWSMSRLDVFRRFIVVGTGPEHSDKAYRMKAKIRDNDTSPDSTYNQGDLPRPISFSLKKPDTAVDMTLGLPKYGYDGIDENDEYRSSSGDKLTLEVRAAASNPANDAAVEKYDTLSRVGSGYSGSGEEIFTNLRHTATVPSGTIQTVVERCYKDSSAMLDAYTGDKVEILKHISGHMYLCQNVSTKEVGQLSDIKFEDERRVKPERARRRRRRAIQRLPTEKGSVRDFSTQDARRQVCGFYNESYCSFGNQCIRKHICCECGIQGHGARDCPGPSYEDYSDTDDAEEYSSKAALSSYDGALDSTPKLITSGIRTTTNGDKLVPLLVRSLGCTRPEKGIRPGFILDEVKQFYSNRRVLSRVPQFESEATSGSVTSNSVPSESEREGLESRIKRRKLDGQPRALERETTELIAVPLEVTTSWYEKQKAAGKAWEHLSVGRWEDVHSQKAT</sequence>
<feature type="domain" description="C3H1-type" evidence="5">
    <location>
        <begin position="673"/>
        <end position="702"/>
    </location>
</feature>
<keyword evidence="2" id="KW-0863">Zinc-finger</keyword>
<dbReference type="EMBL" id="JBFCZG010000006">
    <property type="protein sequence ID" value="KAL3421276.1"/>
    <property type="molecule type" value="Genomic_DNA"/>
</dbReference>
<dbReference type="InterPro" id="IPR000953">
    <property type="entry name" value="Chromo/chromo_shadow_dom"/>
</dbReference>
<protein>
    <submittedName>
        <fullName evidence="7">Chromo domain-containing protein</fullName>
    </submittedName>
</protein>
<organism evidence="7 8">
    <name type="scientific">Phlyctema vagabunda</name>
    <dbReference type="NCBI Taxonomy" id="108571"/>
    <lineage>
        <taxon>Eukaryota</taxon>
        <taxon>Fungi</taxon>
        <taxon>Dikarya</taxon>
        <taxon>Ascomycota</taxon>
        <taxon>Pezizomycotina</taxon>
        <taxon>Leotiomycetes</taxon>
        <taxon>Helotiales</taxon>
        <taxon>Dermateaceae</taxon>
        <taxon>Phlyctema</taxon>
    </lineage>
</organism>
<dbReference type="InterPro" id="IPR016197">
    <property type="entry name" value="Chromo-like_dom_sf"/>
</dbReference>
<feature type="compositionally biased region" description="Acidic residues" evidence="3">
    <location>
        <begin position="26"/>
        <end position="49"/>
    </location>
</feature>
<dbReference type="Gene3D" id="2.40.50.40">
    <property type="match status" value="1"/>
</dbReference>
<accession>A0ABR4PD70</accession>
<evidence type="ECO:0000313" key="7">
    <source>
        <dbReference type="EMBL" id="KAL3421276.1"/>
    </source>
</evidence>
<evidence type="ECO:0000256" key="2">
    <source>
        <dbReference type="PROSITE-ProRule" id="PRU00723"/>
    </source>
</evidence>
<feature type="compositionally biased region" description="Basic and acidic residues" evidence="3">
    <location>
        <begin position="16"/>
        <end position="25"/>
    </location>
</feature>
<feature type="compositionally biased region" description="Basic and acidic residues" evidence="3">
    <location>
        <begin position="253"/>
        <end position="269"/>
    </location>
</feature>
<dbReference type="CDD" id="cd18966">
    <property type="entry name" value="chromodomain"/>
    <property type="match status" value="1"/>
</dbReference>